<evidence type="ECO:0000256" key="1">
    <source>
        <dbReference type="ARBA" id="ARBA00010617"/>
    </source>
</evidence>
<dbReference type="AlphaFoldDB" id="A0A8I0LBW7"/>
<dbReference type="PROSITE" id="PS51384">
    <property type="entry name" value="FAD_FR"/>
    <property type="match status" value="1"/>
</dbReference>
<dbReference type="PROSITE" id="PS00086">
    <property type="entry name" value="CYTOCHROME_P450"/>
    <property type="match status" value="1"/>
</dbReference>
<keyword evidence="5" id="KW-1185">Reference proteome</keyword>
<dbReference type="InterPro" id="IPR039261">
    <property type="entry name" value="FNR_nucleotide-bd"/>
</dbReference>
<dbReference type="GO" id="GO:0020037">
    <property type="term" value="F:heme binding"/>
    <property type="evidence" value="ECO:0007669"/>
    <property type="project" value="InterPro"/>
</dbReference>
<dbReference type="InterPro" id="IPR001041">
    <property type="entry name" value="2Fe-2S_ferredoxin-type"/>
</dbReference>
<comment type="similarity">
    <text evidence="1">Belongs to the cytochrome P450 family.</text>
</comment>
<comment type="caution">
    <text evidence="4">The sequence shown here is derived from an EMBL/GenBank/DDBJ whole genome shotgun (WGS) entry which is preliminary data.</text>
</comment>
<dbReference type="CDD" id="cd06185">
    <property type="entry name" value="PDR_like"/>
    <property type="match status" value="1"/>
</dbReference>
<dbReference type="RefSeq" id="WP_191732950.1">
    <property type="nucleotide sequence ID" value="NZ_JACSPR010000003.1"/>
</dbReference>
<evidence type="ECO:0000259" key="3">
    <source>
        <dbReference type="PROSITE" id="PS51384"/>
    </source>
</evidence>
<dbReference type="PANTHER" id="PTHR46696">
    <property type="entry name" value="P450, PUTATIVE (EUROFUNG)-RELATED"/>
    <property type="match status" value="1"/>
</dbReference>
<dbReference type="PROSITE" id="PS51085">
    <property type="entry name" value="2FE2S_FER_2"/>
    <property type="match status" value="1"/>
</dbReference>
<evidence type="ECO:0000313" key="5">
    <source>
        <dbReference type="Proteomes" id="UP000650224"/>
    </source>
</evidence>
<dbReference type="GO" id="GO:0005506">
    <property type="term" value="F:iron ion binding"/>
    <property type="evidence" value="ECO:0007669"/>
    <property type="project" value="InterPro"/>
</dbReference>
<sequence>MSTSTHKTGSAAAINAINAAAANGGLSDTLTDAPTAPVSFGRCPVAHGFDAMGDAYYMDPAAHFAEFRDETPTFFYPYLNAWMVTRHEDALQVLGDWKKFSSAANGGLIEVPEQFQDVISAELISRVLVGSDPQGHTIARGVAQLGFLQEDMDALAPEIEARAHRIIDKFENNGSGNLLEDYCLELTTQTLLAHMGLDYSWDAQIRQLRDDFFAVLASAQEPLPEPMRSEVWERYVAGNLKLREVIESRRDSDARDLISIMASQKDEDGNFILSSDQIAIHLTEFCAAGTDTTAQAMANALLFLQKNPEALEDALLEPELWSRVFEETVRRRPSSTFASRQAMIDIELGGAEIKKGDMVWIALSSVNTDPSYQDNPFEFDIHRPDPQDHLAFSTGRHKCLGNPLARVQGSIGLQVLFERLPSITVDDPDSLDFVRMALLPARRSLNVHWDLADIERSKRTTVRTLDLVVDKRTTESDGVISLTLTHPDGGELPRWKPGAHIDLNLPDGVVRQYSLAGDCEDPTSYRVGVLREPAGRGGSAAVHDTLVDGSPITISWPRNNFRFVDAGRYLFIAGGIGVTPILAMIREAERQGKDWTLLYGGRTRSSMAFVSELEAYGDRVQLVPQDELGHLDLDAALAEAAEDTLIYCCGPEGLLQAVEEKSAHWQKGSLRLERFAPKVIVRDGDDQPFEVEFTQSGTTVTVGADESILDAAKREGISVISSCETGTCGTCETTVVSGEVDHRDSILTADEQEANRTMMICVSRAQGTCPKLVLAR</sequence>
<feature type="domain" description="2Fe-2S ferredoxin-type" evidence="2">
    <location>
        <begin position="689"/>
        <end position="776"/>
    </location>
</feature>
<dbReference type="EMBL" id="JACSPR010000003">
    <property type="protein sequence ID" value="MBD8029716.1"/>
    <property type="molecule type" value="Genomic_DNA"/>
</dbReference>
<proteinExistence type="inferred from homology"/>
<dbReference type="InterPro" id="IPR017938">
    <property type="entry name" value="Riboflavin_synthase-like_b-brl"/>
</dbReference>
<dbReference type="InterPro" id="IPR001128">
    <property type="entry name" value="Cyt_P450"/>
</dbReference>
<dbReference type="Gene3D" id="3.40.50.80">
    <property type="entry name" value="Nucleotide-binding domain of ferredoxin-NADP reductase (FNR) module"/>
    <property type="match status" value="1"/>
</dbReference>
<dbReference type="Gene3D" id="1.10.630.10">
    <property type="entry name" value="Cytochrome P450"/>
    <property type="match status" value="1"/>
</dbReference>
<dbReference type="CDD" id="cd00207">
    <property type="entry name" value="fer2"/>
    <property type="match status" value="1"/>
</dbReference>
<dbReference type="GO" id="GO:0004497">
    <property type="term" value="F:monooxygenase activity"/>
    <property type="evidence" value="ECO:0007669"/>
    <property type="project" value="InterPro"/>
</dbReference>
<evidence type="ECO:0000313" key="4">
    <source>
        <dbReference type="EMBL" id="MBD8029716.1"/>
    </source>
</evidence>
<dbReference type="Pfam" id="PF00111">
    <property type="entry name" value="Fer2"/>
    <property type="match status" value="1"/>
</dbReference>
<dbReference type="InterPro" id="IPR017972">
    <property type="entry name" value="Cyt_P450_CS"/>
</dbReference>
<feature type="domain" description="FAD-binding FR-type" evidence="3">
    <location>
        <begin position="462"/>
        <end position="564"/>
    </location>
</feature>
<dbReference type="Proteomes" id="UP000650224">
    <property type="component" value="Unassembled WGS sequence"/>
</dbReference>
<evidence type="ECO:0000259" key="2">
    <source>
        <dbReference type="PROSITE" id="PS51085"/>
    </source>
</evidence>
<dbReference type="Gene3D" id="2.40.30.10">
    <property type="entry name" value="Translation factors"/>
    <property type="match status" value="1"/>
</dbReference>
<dbReference type="GO" id="GO:0016705">
    <property type="term" value="F:oxidoreductase activity, acting on paired donors, with incorporation or reduction of molecular oxygen"/>
    <property type="evidence" value="ECO:0007669"/>
    <property type="project" value="InterPro"/>
</dbReference>
<dbReference type="PRINTS" id="PR00409">
    <property type="entry name" value="PHDIOXRDTASE"/>
</dbReference>
<accession>A0A8I0LBW7</accession>
<dbReference type="SUPFAM" id="SSF52343">
    <property type="entry name" value="Ferredoxin reductase-like, C-terminal NADP-linked domain"/>
    <property type="match status" value="1"/>
</dbReference>
<dbReference type="InterPro" id="IPR036010">
    <property type="entry name" value="2Fe-2S_ferredoxin-like_sf"/>
</dbReference>
<dbReference type="InterPro" id="IPR017927">
    <property type="entry name" value="FAD-bd_FR_type"/>
</dbReference>
<dbReference type="SUPFAM" id="SSF63380">
    <property type="entry name" value="Riboflavin synthase domain-like"/>
    <property type="match status" value="1"/>
</dbReference>
<dbReference type="InterPro" id="IPR012675">
    <property type="entry name" value="Beta-grasp_dom_sf"/>
</dbReference>
<dbReference type="SUPFAM" id="SSF48264">
    <property type="entry name" value="Cytochrome P450"/>
    <property type="match status" value="1"/>
</dbReference>
<reference evidence="4 5" key="1">
    <citation type="submission" date="2020-08" db="EMBL/GenBank/DDBJ databases">
        <title>A Genomic Blueprint of the Chicken Gut Microbiome.</title>
        <authorList>
            <person name="Gilroy R."/>
            <person name="Ravi A."/>
            <person name="Getino M."/>
            <person name="Pursley I."/>
            <person name="Horton D.L."/>
            <person name="Alikhan N.-F."/>
            <person name="Baker D."/>
            <person name="Gharbi K."/>
            <person name="Hall N."/>
            <person name="Watson M."/>
            <person name="Adriaenssens E.M."/>
            <person name="Foster-Nyarko E."/>
            <person name="Jarju S."/>
            <person name="Secka A."/>
            <person name="Antonio M."/>
            <person name="Oren A."/>
            <person name="Chaudhuri R."/>
            <person name="La Ragione R.M."/>
            <person name="Hildebrand F."/>
            <person name="Pallen M.J."/>
        </authorList>
    </citation>
    <scope>NUCLEOTIDE SEQUENCE [LARGE SCALE GENOMIC DNA]</scope>
    <source>
        <strain evidence="4 5">Sa1YVA5</strain>
    </source>
</reference>
<dbReference type="InterPro" id="IPR036396">
    <property type="entry name" value="Cyt_P450_sf"/>
</dbReference>
<dbReference type="Pfam" id="PF00175">
    <property type="entry name" value="NAD_binding_1"/>
    <property type="match status" value="1"/>
</dbReference>
<organism evidence="4 5">
    <name type="scientific">Corynebacterium gallinarum</name>
    <dbReference type="NCBI Taxonomy" id="2762214"/>
    <lineage>
        <taxon>Bacteria</taxon>
        <taxon>Bacillati</taxon>
        <taxon>Actinomycetota</taxon>
        <taxon>Actinomycetes</taxon>
        <taxon>Mycobacteriales</taxon>
        <taxon>Corynebacteriaceae</taxon>
        <taxon>Corynebacterium</taxon>
    </lineage>
</organism>
<dbReference type="SUPFAM" id="SSF54292">
    <property type="entry name" value="2Fe-2S ferredoxin-like"/>
    <property type="match status" value="1"/>
</dbReference>
<name>A0A8I0LBW7_9CORY</name>
<dbReference type="PROSITE" id="PS00197">
    <property type="entry name" value="2FE2S_FER_1"/>
    <property type="match status" value="1"/>
</dbReference>
<dbReference type="Gene3D" id="3.10.20.30">
    <property type="match status" value="1"/>
</dbReference>
<gene>
    <name evidence="4" type="ORF">H9627_05140</name>
</gene>
<dbReference type="InterPro" id="IPR006058">
    <property type="entry name" value="2Fe2S_fd_BS"/>
</dbReference>
<dbReference type="PANTHER" id="PTHR46696:SF1">
    <property type="entry name" value="CYTOCHROME P450 YJIB-RELATED"/>
    <property type="match status" value="1"/>
</dbReference>
<dbReference type="InterPro" id="IPR001433">
    <property type="entry name" value="OxRdtase_FAD/NAD-bd"/>
</dbReference>
<dbReference type="Pfam" id="PF00067">
    <property type="entry name" value="p450"/>
    <property type="match status" value="1"/>
</dbReference>
<dbReference type="GO" id="GO:0051537">
    <property type="term" value="F:2 iron, 2 sulfur cluster binding"/>
    <property type="evidence" value="ECO:0007669"/>
    <property type="project" value="InterPro"/>
</dbReference>
<protein>
    <submittedName>
        <fullName evidence="4">Cytochrome P450</fullName>
    </submittedName>
</protein>